<sequence length="124" mass="14366">MVTPPGIEPGYEQKPLTQLQNIFHAPTAPQRHTQNGMFLKMSDNNTEQQNLMMINRFSQNSKSILSYSLPYKHYLTYINIILQNINYDAAGSDLNSKSKTRQAYMFFITIVMNNIMFTTTKKYS</sequence>
<evidence type="ECO:0000313" key="1">
    <source>
        <dbReference type="EMBL" id="CAI9960726.1"/>
    </source>
</evidence>
<dbReference type="EMBL" id="CATOUU010000934">
    <property type="protein sequence ID" value="CAI9960726.1"/>
    <property type="molecule type" value="Genomic_DNA"/>
</dbReference>
<dbReference type="Proteomes" id="UP001642409">
    <property type="component" value="Unassembled WGS sequence"/>
</dbReference>
<accession>A0AA86QSG7</accession>
<reference evidence="1" key="1">
    <citation type="submission" date="2023-06" db="EMBL/GenBank/DDBJ databases">
        <authorList>
            <person name="Kurt Z."/>
        </authorList>
    </citation>
    <scope>NUCLEOTIDE SEQUENCE</scope>
</reference>
<keyword evidence="3" id="KW-1185">Reference proteome</keyword>
<protein>
    <submittedName>
        <fullName evidence="2">Hypothetical_protein</fullName>
    </submittedName>
</protein>
<evidence type="ECO:0000313" key="2">
    <source>
        <dbReference type="EMBL" id="CAL6038742.1"/>
    </source>
</evidence>
<evidence type="ECO:0000313" key="3">
    <source>
        <dbReference type="Proteomes" id="UP001642409"/>
    </source>
</evidence>
<comment type="caution">
    <text evidence="1">The sequence shown here is derived from an EMBL/GenBank/DDBJ whole genome shotgun (WGS) entry which is preliminary data.</text>
</comment>
<name>A0AA86QSG7_9EUKA</name>
<reference evidence="2 3" key="2">
    <citation type="submission" date="2024-07" db="EMBL/GenBank/DDBJ databases">
        <authorList>
            <person name="Akdeniz Z."/>
        </authorList>
    </citation>
    <scope>NUCLEOTIDE SEQUENCE [LARGE SCALE GENOMIC DNA]</scope>
</reference>
<gene>
    <name evidence="2" type="ORF">HINF_LOCUS37516</name>
    <name evidence="1" type="ORF">HINF_LOCUS48371</name>
</gene>
<dbReference type="EMBL" id="CAXDID020000140">
    <property type="protein sequence ID" value="CAL6038742.1"/>
    <property type="molecule type" value="Genomic_DNA"/>
</dbReference>
<dbReference type="AlphaFoldDB" id="A0AA86QSG7"/>
<proteinExistence type="predicted"/>
<organism evidence="1">
    <name type="scientific">Hexamita inflata</name>
    <dbReference type="NCBI Taxonomy" id="28002"/>
    <lineage>
        <taxon>Eukaryota</taxon>
        <taxon>Metamonada</taxon>
        <taxon>Diplomonadida</taxon>
        <taxon>Hexamitidae</taxon>
        <taxon>Hexamitinae</taxon>
        <taxon>Hexamita</taxon>
    </lineage>
</organism>